<feature type="non-terminal residue" evidence="8">
    <location>
        <position position="1"/>
    </location>
</feature>
<feature type="transmembrane region" description="Helical" evidence="6">
    <location>
        <begin position="352"/>
        <end position="372"/>
    </location>
</feature>
<reference evidence="8 9" key="1">
    <citation type="submission" date="2019-12" db="EMBL/GenBank/DDBJ databases">
        <title>A genome sequence resource for the geographically widespread anthracnose pathogen Colletotrichum asianum.</title>
        <authorList>
            <person name="Meng Y."/>
        </authorList>
    </citation>
    <scope>NUCLEOTIDE SEQUENCE [LARGE SCALE GENOMIC DNA]</scope>
    <source>
        <strain evidence="8 9">ICMP 18580</strain>
    </source>
</reference>
<dbReference type="FunFam" id="1.20.1720.10:FF:000012">
    <property type="entry name" value="MFS toxin efflux pump (AflT)"/>
    <property type="match status" value="1"/>
</dbReference>
<dbReference type="GO" id="GO:0005886">
    <property type="term" value="C:plasma membrane"/>
    <property type="evidence" value="ECO:0007669"/>
    <property type="project" value="TreeGrafter"/>
</dbReference>
<dbReference type="PROSITE" id="PS50850">
    <property type="entry name" value="MFS"/>
    <property type="match status" value="1"/>
</dbReference>
<dbReference type="SUPFAM" id="SSF103473">
    <property type="entry name" value="MFS general substrate transporter"/>
    <property type="match status" value="1"/>
</dbReference>
<dbReference type="PANTHER" id="PTHR23501:SF198">
    <property type="entry name" value="AZOLE RESISTANCE PROTEIN 1-RELATED"/>
    <property type="match status" value="1"/>
</dbReference>
<feature type="transmembrane region" description="Helical" evidence="6">
    <location>
        <begin position="201"/>
        <end position="224"/>
    </location>
</feature>
<feature type="transmembrane region" description="Helical" evidence="6">
    <location>
        <begin position="379"/>
        <end position="399"/>
    </location>
</feature>
<evidence type="ECO:0000256" key="6">
    <source>
        <dbReference type="SAM" id="Phobius"/>
    </source>
</evidence>
<dbReference type="Gene3D" id="1.20.1720.10">
    <property type="entry name" value="Multidrug resistance protein D"/>
    <property type="match status" value="1"/>
</dbReference>
<dbReference type="Gene3D" id="1.20.1250.20">
    <property type="entry name" value="MFS general substrate transporter like domains"/>
    <property type="match status" value="1"/>
</dbReference>
<evidence type="ECO:0000256" key="3">
    <source>
        <dbReference type="ARBA" id="ARBA00022989"/>
    </source>
</evidence>
<feature type="transmembrane region" description="Helical" evidence="6">
    <location>
        <begin position="312"/>
        <end position="337"/>
    </location>
</feature>
<feature type="transmembrane region" description="Helical" evidence="6">
    <location>
        <begin position="48"/>
        <end position="74"/>
    </location>
</feature>
<dbReference type="InterPro" id="IPR036259">
    <property type="entry name" value="MFS_trans_sf"/>
</dbReference>
<dbReference type="InterPro" id="IPR036770">
    <property type="entry name" value="Ankyrin_rpt-contain_sf"/>
</dbReference>
<evidence type="ECO:0000259" key="7">
    <source>
        <dbReference type="PROSITE" id="PS50850"/>
    </source>
</evidence>
<feature type="compositionally biased region" description="Polar residues" evidence="5">
    <location>
        <begin position="31"/>
        <end position="40"/>
    </location>
</feature>
<comment type="caution">
    <text evidence="8">The sequence shown here is derived from an EMBL/GenBank/DDBJ whole genome shotgun (WGS) entry which is preliminary data.</text>
</comment>
<organism evidence="8 9">
    <name type="scientific">Colletotrichum asianum</name>
    <dbReference type="NCBI Taxonomy" id="702518"/>
    <lineage>
        <taxon>Eukaryota</taxon>
        <taxon>Fungi</taxon>
        <taxon>Dikarya</taxon>
        <taxon>Ascomycota</taxon>
        <taxon>Pezizomycotina</taxon>
        <taxon>Sordariomycetes</taxon>
        <taxon>Hypocreomycetidae</taxon>
        <taxon>Glomerellales</taxon>
        <taxon>Glomerellaceae</taxon>
        <taxon>Colletotrichum</taxon>
        <taxon>Colletotrichum gloeosporioides species complex</taxon>
    </lineage>
</organism>
<evidence type="ECO:0000256" key="5">
    <source>
        <dbReference type="SAM" id="MobiDB-lite"/>
    </source>
</evidence>
<feature type="transmembrane region" description="Helical" evidence="6">
    <location>
        <begin position="86"/>
        <end position="104"/>
    </location>
</feature>
<keyword evidence="4 6" id="KW-0472">Membrane</keyword>
<dbReference type="PANTHER" id="PTHR23501">
    <property type="entry name" value="MAJOR FACILITATOR SUPERFAMILY"/>
    <property type="match status" value="1"/>
</dbReference>
<dbReference type="EMBL" id="WOWK01000045">
    <property type="protein sequence ID" value="KAF0324252.1"/>
    <property type="molecule type" value="Genomic_DNA"/>
</dbReference>
<dbReference type="OrthoDB" id="10021397at2759"/>
<feature type="transmembrane region" description="Helical" evidence="6">
    <location>
        <begin position="174"/>
        <end position="195"/>
    </location>
</feature>
<feature type="region of interest" description="Disordered" evidence="5">
    <location>
        <begin position="1"/>
        <end position="40"/>
    </location>
</feature>
<feature type="transmembrane region" description="Helical" evidence="6">
    <location>
        <begin position="141"/>
        <end position="162"/>
    </location>
</feature>
<dbReference type="InterPro" id="IPR011701">
    <property type="entry name" value="MFS"/>
</dbReference>
<gene>
    <name evidence="8" type="ORF">GQ607_008426</name>
</gene>
<dbReference type="Proteomes" id="UP000434172">
    <property type="component" value="Unassembled WGS sequence"/>
</dbReference>
<evidence type="ECO:0000256" key="1">
    <source>
        <dbReference type="ARBA" id="ARBA00004141"/>
    </source>
</evidence>
<feature type="compositionally biased region" description="Basic and acidic residues" evidence="5">
    <location>
        <begin position="9"/>
        <end position="25"/>
    </location>
</feature>
<feature type="transmembrane region" description="Helical" evidence="6">
    <location>
        <begin position="245"/>
        <end position="263"/>
    </location>
</feature>
<dbReference type="InterPro" id="IPR020846">
    <property type="entry name" value="MFS_dom"/>
</dbReference>
<sequence length="729" mass="79832">TCSIPRIMSDIHEQERSSFPDEKAATEPPSEATQEGNDESQYPQGLKLAVIILSNMIAMFLVALDRTIITTAIPRITDDFHSLNDVSWYASAYLITSCATQLLWGRIFTFYSTKAVYLVAIFLFELGSLLCGVAPNSVAFIIGRAIAGAGSAGIYSGSTILITSVTPLHKRAGYVGMMGGVFGIASVIAPLIGGAFTDRVTWKWCFLINLPVGGVAVAALIALFPKLSPKESTPLKQQIRQLDPLGNLVFLPGVICLILALQWGGEKYPWNSGRIIALLVLAGVLLIIFVSIQIWQRENATVPPRLFAVRNIWLGAVFSFCLGAVLIVFLVVLPIWFQGIRGTDAVTSGIDTLPLVLALVFGAMVSGAMINGIGWFNPVFFSSVIFMSVGGGLISTFGVHTPTHTWIEYQIILGLGIGQGMQLASLGAQVSLEQKDVPTGVSLMFFAQSLGGSVLVTMSERIETNPDEDMVFITSPPAEGIDPNASREFLDLFRTENGRDIPLASYYIDNLSHDFNFEDLMRWVTDPDTGDTAMHVAAAVGNIKAFDATAQSFGREWSRNSWFMTCFRAVFLLRNKAGDTILHVAARMGRLDIINAAWQHFWQVIDWDKVSDKPGSEVYAPIGHDLPEFETDVDPLWVPDYMVATVLLARKNAAGHTAADEAPVAGYTDVAEWLNQVLDRVTLGGKRATESRMARMEELVDGRYDIDGHHLTWDQIPRVGLYYPSKYRS</sequence>
<keyword evidence="9" id="KW-1185">Reference proteome</keyword>
<feature type="transmembrane region" description="Helical" evidence="6">
    <location>
        <begin position="116"/>
        <end position="135"/>
    </location>
</feature>
<dbReference type="AlphaFoldDB" id="A0A8H3WE95"/>
<evidence type="ECO:0000313" key="8">
    <source>
        <dbReference type="EMBL" id="KAF0324252.1"/>
    </source>
</evidence>
<dbReference type="CDD" id="cd17502">
    <property type="entry name" value="MFS_Azr1_MDR_like"/>
    <property type="match status" value="1"/>
</dbReference>
<dbReference type="SUPFAM" id="SSF48403">
    <property type="entry name" value="Ankyrin repeat"/>
    <property type="match status" value="1"/>
</dbReference>
<protein>
    <submittedName>
        <fullName evidence="8">Major facilitator superfamily transporter</fullName>
    </submittedName>
</protein>
<evidence type="ECO:0000256" key="4">
    <source>
        <dbReference type="ARBA" id="ARBA00023136"/>
    </source>
</evidence>
<feature type="domain" description="Major facilitator superfamily (MFS) profile" evidence="7">
    <location>
        <begin position="51"/>
        <end position="494"/>
    </location>
</feature>
<name>A0A8H3WE95_9PEZI</name>
<keyword evidence="3 6" id="KW-1133">Transmembrane helix</keyword>
<feature type="transmembrane region" description="Helical" evidence="6">
    <location>
        <begin position="275"/>
        <end position="292"/>
    </location>
</feature>
<keyword evidence="2 6" id="KW-0812">Transmembrane</keyword>
<proteinExistence type="predicted"/>
<dbReference type="GO" id="GO:0022857">
    <property type="term" value="F:transmembrane transporter activity"/>
    <property type="evidence" value="ECO:0007669"/>
    <property type="project" value="InterPro"/>
</dbReference>
<evidence type="ECO:0000256" key="2">
    <source>
        <dbReference type="ARBA" id="ARBA00022692"/>
    </source>
</evidence>
<dbReference type="Pfam" id="PF07690">
    <property type="entry name" value="MFS_1"/>
    <property type="match status" value="1"/>
</dbReference>
<evidence type="ECO:0000313" key="9">
    <source>
        <dbReference type="Proteomes" id="UP000434172"/>
    </source>
</evidence>
<comment type="subcellular location">
    <subcellularLocation>
        <location evidence="1">Membrane</location>
        <topology evidence="1">Multi-pass membrane protein</topology>
    </subcellularLocation>
</comment>
<dbReference type="Gene3D" id="1.25.40.20">
    <property type="entry name" value="Ankyrin repeat-containing domain"/>
    <property type="match status" value="1"/>
</dbReference>
<accession>A0A8H3WE95</accession>